<evidence type="ECO:0000313" key="1">
    <source>
        <dbReference type="EMBL" id="PRR70915.1"/>
    </source>
</evidence>
<dbReference type="InterPro" id="IPR053746">
    <property type="entry name" value="Viral_HT_Connector_Assembly"/>
</dbReference>
<comment type="caution">
    <text evidence="1">The sequence shown here is derived from an EMBL/GenBank/DDBJ whole genome shotgun (WGS) entry which is preliminary data.</text>
</comment>
<dbReference type="OrthoDB" id="1934217at2"/>
<proteinExistence type="predicted"/>
<dbReference type="Proteomes" id="UP000239614">
    <property type="component" value="Unassembled WGS sequence"/>
</dbReference>
<gene>
    <name evidence="1" type="ORF">CPAL_20050</name>
</gene>
<evidence type="ECO:0000313" key="2">
    <source>
        <dbReference type="Proteomes" id="UP000239614"/>
    </source>
</evidence>
<dbReference type="EMBL" id="PVXN01000053">
    <property type="protein sequence ID" value="PRR70915.1"/>
    <property type="molecule type" value="Genomic_DNA"/>
</dbReference>
<sequence>MLENIKDVLEITDNSKDKLINRYISKVTQKVLNYCNLKELPIELQGFIEDKVISIMQYKLESASSDKSSREVKSIQRGDTKIEFATISEKDEKTLLNFSNSDMKELNSFRKVAW</sequence>
<organism evidence="1 2">
    <name type="scientific">Clostridium thermopalmarium DSM 5974</name>
    <dbReference type="NCBI Taxonomy" id="1121340"/>
    <lineage>
        <taxon>Bacteria</taxon>
        <taxon>Bacillati</taxon>
        <taxon>Bacillota</taxon>
        <taxon>Clostridia</taxon>
        <taxon>Eubacteriales</taxon>
        <taxon>Clostridiaceae</taxon>
        <taxon>Clostridium</taxon>
    </lineage>
</organism>
<reference evidence="1 2" key="1">
    <citation type="submission" date="2018-03" db="EMBL/GenBank/DDBJ databases">
        <title>Genome sequence of Clostridium thermopalmarium DSM 5974.</title>
        <authorList>
            <person name="Poehlein A."/>
            <person name="Daniel R."/>
        </authorList>
    </citation>
    <scope>NUCLEOTIDE SEQUENCE [LARGE SCALE GENOMIC DNA]</scope>
    <source>
        <strain evidence="1 2">DSM 5974</strain>
    </source>
</reference>
<dbReference type="InterPro" id="IPR021146">
    <property type="entry name" value="Phage_gp6-like_head-tail"/>
</dbReference>
<accession>A0A2T0APH9</accession>
<protein>
    <submittedName>
        <fullName evidence="1">Phage gp6-like head-tail connector protein</fullName>
    </submittedName>
</protein>
<name>A0A2T0APH9_9CLOT</name>
<dbReference type="RefSeq" id="WP_106024541.1">
    <property type="nucleotide sequence ID" value="NZ_PVXN01000053.1"/>
</dbReference>
<keyword evidence="2" id="KW-1185">Reference proteome</keyword>
<dbReference type="Gene3D" id="1.10.246.150">
    <property type="match status" value="1"/>
</dbReference>
<dbReference type="Pfam" id="PF05135">
    <property type="entry name" value="Phage_connect_1"/>
    <property type="match status" value="1"/>
</dbReference>
<dbReference type="AlphaFoldDB" id="A0A2T0APH9"/>